<dbReference type="AlphaFoldDB" id="A0ABD7A5R9"/>
<feature type="region of interest" description="Disordered" evidence="1">
    <location>
        <begin position="151"/>
        <end position="185"/>
    </location>
</feature>
<dbReference type="EMBL" id="CP055305">
    <property type="protein sequence ID" value="QLB41501.1"/>
    <property type="molecule type" value="Genomic_DNA"/>
</dbReference>
<dbReference type="Proteomes" id="UP000509784">
    <property type="component" value="Chromosome"/>
</dbReference>
<protein>
    <recommendedName>
        <fullName evidence="4">YD repeat-containing protein</fullName>
    </recommendedName>
</protein>
<reference evidence="2 3" key="1">
    <citation type="submission" date="2020-06" db="EMBL/GenBank/DDBJ databases">
        <title>Mannheimia pernigra sp. nov. isolated from bovine respiratory tract.</title>
        <authorList>
            <person name="Kuhnert P."/>
            <person name="Akarsu-Egger H."/>
        </authorList>
    </citation>
    <scope>NUCLEOTIDE SEQUENCE [LARGE SCALE GENOMIC DNA]</scope>
    <source>
        <strain evidence="2 3">17CN0883</strain>
    </source>
</reference>
<sequence>MLVDNDAKKTTGHNIHKDNDGKPIEGVDRIETFGLNDKGQTLRVEYDNTGNGETNSKSYLVLDQYARAVARYTDNDNTEGTGKTIKVTIDGQEVELKGVDSYETYKHNANGQIIRINRNLNAREAGDGEAFKNDKGFEEVVHIERDEYGREKGRYTDLDNNAETGSGNKDKEGQADQDDAKKLNDGRTLKGVDRYETYEYNELGQAIQINKNFDGKGEFDEIEYRDVDKASGQVKGAYYNRDNDIKDGKALEKKTGETITLDDGKRTLEGIDNFTTYERDGQNRVITEKFNLDAKGGDDRVYHYELDANGNRIGEYQNLDNDTTLTLDSKKQVTGTEHTLKDGRKITGIERVYLKEYDANNHLIKQEQNLDGKGHAENVSYYVRDALGREVARYDNTNNDRFSNGNENKTGSSHQIKLNGETVTVEGIDRIIKNTFNAYNKAEKTEINNTGEAGDDKFTNITERVYNGRNQLESDVSTVKTESGEFVQSSANKYTYDNYDRVATRSFDTDSKKEGFERIDTYHRDVYGRAIREDKNYTNDTLPINEYTIHEFDLYGREVVRRTFDNQNHLISKLVMERNMYDHEVKRTTYTAEDKINISQIITRDEYGRIAIIGQDRDLNGEFGLGDTWRTYFYDDGKAYKIIDRQANGNDNVNLYFYDDFNRRNLIVADDNKNDIFDGNDVKSIITYHGQTNFQDTLTQFSAKDETTPVKINKVIYLNAGESGQMLGFLHAWNGKDFTDLAYNVYGSVVSSTEDYTTENWQRFFDKVGGHIEVINMSDARAKTEITLDNDVLSKITGSQLRIAGDSTDVVNLKDSHEFKKLDGTKTVANQEYNQYTTQVDGHDYTLLIDTDITTNLLP</sequence>
<feature type="region of interest" description="Disordered" evidence="1">
    <location>
        <begin position="1"/>
        <end position="23"/>
    </location>
</feature>
<feature type="compositionally biased region" description="Polar residues" evidence="1">
    <location>
        <begin position="158"/>
        <end position="167"/>
    </location>
</feature>
<dbReference type="Gene3D" id="2.180.10.10">
    <property type="entry name" value="RHS repeat-associated core"/>
    <property type="match status" value="1"/>
</dbReference>
<accession>A0ABD7A5R9</accession>
<evidence type="ECO:0000256" key="1">
    <source>
        <dbReference type="SAM" id="MobiDB-lite"/>
    </source>
</evidence>
<name>A0ABD7A5R9_9PAST</name>
<proteinExistence type="predicted"/>
<feature type="compositionally biased region" description="Basic and acidic residues" evidence="1">
    <location>
        <begin position="168"/>
        <end position="185"/>
    </location>
</feature>
<evidence type="ECO:0000313" key="2">
    <source>
        <dbReference type="EMBL" id="QLB41501.1"/>
    </source>
</evidence>
<organism evidence="2 3">
    <name type="scientific">Mannheimia pernigra</name>
    <dbReference type="NCBI Taxonomy" id="111844"/>
    <lineage>
        <taxon>Bacteria</taxon>
        <taxon>Pseudomonadati</taxon>
        <taxon>Pseudomonadota</taxon>
        <taxon>Gammaproteobacteria</taxon>
        <taxon>Pasteurellales</taxon>
        <taxon>Pasteurellaceae</taxon>
        <taxon>Mannheimia</taxon>
    </lineage>
</organism>
<gene>
    <name evidence="2" type="ORF">HV560_00870</name>
</gene>
<evidence type="ECO:0000313" key="3">
    <source>
        <dbReference type="Proteomes" id="UP000509784"/>
    </source>
</evidence>
<evidence type="ECO:0008006" key="4">
    <source>
        <dbReference type="Google" id="ProtNLM"/>
    </source>
</evidence>
<dbReference type="KEGG" id="mpeg:HV560_00870"/>
<dbReference type="RefSeq" id="WP_176811948.1">
    <property type="nucleotide sequence ID" value="NZ_CP055305.1"/>
</dbReference>